<feature type="short sequence motif" description="Histidine triad motif" evidence="2 3">
    <location>
        <begin position="115"/>
        <end position="119"/>
    </location>
</feature>
<dbReference type="GO" id="GO:0003824">
    <property type="term" value="F:catalytic activity"/>
    <property type="evidence" value="ECO:0007669"/>
    <property type="project" value="InterPro"/>
</dbReference>
<protein>
    <recommendedName>
        <fullName evidence="4">HIT domain-containing protein</fullName>
    </recommendedName>
</protein>
<keyword evidence="6" id="KW-1185">Reference proteome</keyword>
<evidence type="ECO:0000313" key="6">
    <source>
        <dbReference type="Proteomes" id="UP000053424"/>
    </source>
</evidence>
<dbReference type="Proteomes" id="UP000053424">
    <property type="component" value="Unassembled WGS sequence"/>
</dbReference>
<evidence type="ECO:0000256" key="3">
    <source>
        <dbReference type="PROSITE-ProRule" id="PRU00464"/>
    </source>
</evidence>
<dbReference type="STRING" id="686832.A0A0C3C317"/>
<dbReference type="PANTHER" id="PTHR46648:SF1">
    <property type="entry name" value="ADENOSINE 5'-MONOPHOSPHORAMIDASE HNT1"/>
    <property type="match status" value="1"/>
</dbReference>
<dbReference type="PROSITE" id="PS51084">
    <property type="entry name" value="HIT_2"/>
    <property type="match status" value="1"/>
</dbReference>
<accession>A0A0C3C317</accession>
<dbReference type="OrthoDB" id="672793at2759"/>
<dbReference type="PRINTS" id="PR00332">
    <property type="entry name" value="HISTRIAD"/>
</dbReference>
<gene>
    <name evidence="5" type="ORF">M413DRAFT_444119</name>
</gene>
<organism evidence="5 6">
    <name type="scientific">Hebeloma cylindrosporum</name>
    <dbReference type="NCBI Taxonomy" id="76867"/>
    <lineage>
        <taxon>Eukaryota</taxon>
        <taxon>Fungi</taxon>
        <taxon>Dikarya</taxon>
        <taxon>Basidiomycota</taxon>
        <taxon>Agaricomycotina</taxon>
        <taxon>Agaricomycetes</taxon>
        <taxon>Agaricomycetidae</taxon>
        <taxon>Agaricales</taxon>
        <taxon>Agaricineae</taxon>
        <taxon>Hymenogastraceae</taxon>
        <taxon>Hebeloma</taxon>
    </lineage>
</organism>
<dbReference type="AlphaFoldDB" id="A0A0C3C317"/>
<dbReference type="GO" id="GO:0009117">
    <property type="term" value="P:nucleotide metabolic process"/>
    <property type="evidence" value="ECO:0007669"/>
    <property type="project" value="TreeGrafter"/>
</dbReference>
<reference evidence="5 6" key="1">
    <citation type="submission" date="2014-04" db="EMBL/GenBank/DDBJ databases">
        <authorList>
            <consortium name="DOE Joint Genome Institute"/>
            <person name="Kuo A."/>
            <person name="Gay G."/>
            <person name="Dore J."/>
            <person name="Kohler A."/>
            <person name="Nagy L.G."/>
            <person name="Floudas D."/>
            <person name="Copeland A."/>
            <person name="Barry K.W."/>
            <person name="Cichocki N."/>
            <person name="Veneault-Fourrey C."/>
            <person name="LaButti K."/>
            <person name="Lindquist E.A."/>
            <person name="Lipzen A."/>
            <person name="Lundell T."/>
            <person name="Morin E."/>
            <person name="Murat C."/>
            <person name="Sun H."/>
            <person name="Tunlid A."/>
            <person name="Henrissat B."/>
            <person name="Grigoriev I.V."/>
            <person name="Hibbett D.S."/>
            <person name="Martin F."/>
            <person name="Nordberg H.P."/>
            <person name="Cantor M.N."/>
            <person name="Hua S.X."/>
        </authorList>
    </citation>
    <scope>NUCLEOTIDE SEQUENCE [LARGE SCALE GENOMIC DNA]</scope>
    <source>
        <strain evidence="6">h7</strain>
    </source>
</reference>
<dbReference type="PANTHER" id="PTHR46648">
    <property type="entry name" value="HIT FAMILY PROTEIN 1"/>
    <property type="match status" value="1"/>
</dbReference>
<dbReference type="InterPro" id="IPR011146">
    <property type="entry name" value="HIT-like"/>
</dbReference>
<feature type="domain" description="HIT" evidence="4">
    <location>
        <begin position="25"/>
        <end position="131"/>
    </location>
</feature>
<evidence type="ECO:0000313" key="5">
    <source>
        <dbReference type="EMBL" id="KIM43300.1"/>
    </source>
</evidence>
<dbReference type="Pfam" id="PF01230">
    <property type="entry name" value="HIT"/>
    <property type="match status" value="1"/>
</dbReference>
<evidence type="ECO:0000259" key="4">
    <source>
        <dbReference type="PROSITE" id="PS51084"/>
    </source>
</evidence>
<evidence type="ECO:0000256" key="2">
    <source>
        <dbReference type="PIRSR" id="PIRSR601310-3"/>
    </source>
</evidence>
<dbReference type="InterPro" id="IPR001310">
    <property type="entry name" value="Histidine_triad_HIT"/>
</dbReference>
<dbReference type="SUPFAM" id="SSF54197">
    <property type="entry name" value="HIT-like"/>
    <property type="match status" value="1"/>
</dbReference>
<feature type="active site" description="Tele-AMP-histidine intermediate" evidence="1">
    <location>
        <position position="117"/>
    </location>
</feature>
<reference evidence="6" key="2">
    <citation type="submission" date="2015-01" db="EMBL/GenBank/DDBJ databases">
        <title>Evolutionary Origins and Diversification of the Mycorrhizal Mutualists.</title>
        <authorList>
            <consortium name="DOE Joint Genome Institute"/>
            <consortium name="Mycorrhizal Genomics Consortium"/>
            <person name="Kohler A."/>
            <person name="Kuo A."/>
            <person name="Nagy L.G."/>
            <person name="Floudas D."/>
            <person name="Copeland A."/>
            <person name="Barry K.W."/>
            <person name="Cichocki N."/>
            <person name="Veneault-Fourrey C."/>
            <person name="LaButti K."/>
            <person name="Lindquist E.A."/>
            <person name="Lipzen A."/>
            <person name="Lundell T."/>
            <person name="Morin E."/>
            <person name="Murat C."/>
            <person name="Riley R."/>
            <person name="Ohm R."/>
            <person name="Sun H."/>
            <person name="Tunlid A."/>
            <person name="Henrissat B."/>
            <person name="Grigoriev I.V."/>
            <person name="Hibbett D.S."/>
            <person name="Martin F."/>
        </authorList>
    </citation>
    <scope>NUCLEOTIDE SEQUENCE [LARGE SCALE GENOMIC DNA]</scope>
    <source>
        <strain evidence="6">h7</strain>
    </source>
</reference>
<dbReference type="Gene3D" id="3.30.428.10">
    <property type="entry name" value="HIT-like"/>
    <property type="match status" value="1"/>
</dbReference>
<proteinExistence type="predicted"/>
<dbReference type="EMBL" id="KN831776">
    <property type="protein sequence ID" value="KIM43300.1"/>
    <property type="molecule type" value="Genomic_DNA"/>
</dbReference>
<evidence type="ECO:0000256" key="1">
    <source>
        <dbReference type="PIRSR" id="PIRSR601310-1"/>
    </source>
</evidence>
<dbReference type="InterPro" id="IPR036265">
    <property type="entry name" value="HIT-like_sf"/>
</dbReference>
<dbReference type="HOGENOM" id="CLU_056776_6_0_1"/>
<name>A0A0C3C317_HEBCY</name>
<sequence length="177" mass="19662">MTSFIIKAHEGRPLHPTWTLDTDCAFCRVIKGELPTSKVYEDDKVIAILDILPLRKGHTLVIPKAHIPRLSDLPPDLASAVGEAVSKVARALTEALDNTGLNVVCNQEYAQAVPHVHYHVIPAPKYGSSRSVESTNEAVGGRAPLTHREMHMKEFESREELDEDDAKVLLEQIRSRL</sequence>